<dbReference type="Proteomes" id="UP000305881">
    <property type="component" value="Chromosome"/>
</dbReference>
<sequence length="389" mass="41985">MKRILLSVWAGLFVLQASNNSWAANACEVVGADTAQENHCSPVSAQSVLDLSNEQIDNLDIKLAALEKADEIPLLTASARVIVPPENEQIVSTTVAGMVSRIHVADGDAVQQGQVLAQLNSPELLALQRDYLKRASEAQLAEAVYRRDRKLQKEGIIPQSRWEETLSRFNVAKAKAQEAKQMLLITGMTETEAGQLLASRRLNSLLEISAPIGGTILQRSASVGERLTANTPLFRIANLEQLWLELSVAQDRIDVLTVGDKVKVAGTEAIAEIVLLGRHVDKQTQSVLARAVLAGPQAELRPGQTVNALAIKRIETAAFKLPQSALVQSEGRDYVFVRTGQGFEVKPAEVIGRHEDAVFIVGELDGSETVAVRGAAALKALWLESGSAE</sequence>
<gene>
    <name evidence="5" type="ORF">EQU24_00045</name>
</gene>
<dbReference type="SUPFAM" id="SSF111369">
    <property type="entry name" value="HlyD-like secretion proteins"/>
    <property type="match status" value="1"/>
</dbReference>
<keyword evidence="6" id="KW-1185">Reference proteome</keyword>
<protein>
    <submittedName>
        <fullName evidence="5">Efflux RND transporter periplasmic adaptor subunit</fullName>
    </submittedName>
</protein>
<dbReference type="GO" id="GO:0015679">
    <property type="term" value="P:plasma membrane copper ion transport"/>
    <property type="evidence" value="ECO:0007669"/>
    <property type="project" value="TreeGrafter"/>
</dbReference>
<dbReference type="STRING" id="675511.GCA_000341735_02994"/>
<evidence type="ECO:0000256" key="3">
    <source>
        <dbReference type="SAM" id="SignalP"/>
    </source>
</evidence>
<dbReference type="OrthoDB" id="9806939at2"/>
<evidence type="ECO:0000259" key="4">
    <source>
        <dbReference type="Pfam" id="PF25973"/>
    </source>
</evidence>
<dbReference type="PANTHER" id="PTHR30097">
    <property type="entry name" value="CATION EFFLUX SYSTEM PROTEIN CUSB"/>
    <property type="match status" value="1"/>
</dbReference>
<evidence type="ECO:0000256" key="2">
    <source>
        <dbReference type="ARBA" id="ARBA00022448"/>
    </source>
</evidence>
<dbReference type="GO" id="GO:0022857">
    <property type="term" value="F:transmembrane transporter activity"/>
    <property type="evidence" value="ECO:0007669"/>
    <property type="project" value="InterPro"/>
</dbReference>
<dbReference type="NCBIfam" id="TIGR01730">
    <property type="entry name" value="RND_mfp"/>
    <property type="match status" value="1"/>
</dbReference>
<evidence type="ECO:0000313" key="6">
    <source>
        <dbReference type="Proteomes" id="UP000305881"/>
    </source>
</evidence>
<feature type="domain" description="CzcB-like barrel-sandwich hybrid" evidence="4">
    <location>
        <begin position="90"/>
        <end position="238"/>
    </location>
</feature>
<dbReference type="GO" id="GO:0046914">
    <property type="term" value="F:transition metal ion binding"/>
    <property type="evidence" value="ECO:0007669"/>
    <property type="project" value="TreeGrafter"/>
</dbReference>
<feature type="chain" id="PRO_5021015002" evidence="3">
    <location>
        <begin position="24"/>
        <end position="389"/>
    </location>
</feature>
<comment type="similarity">
    <text evidence="1">Belongs to the membrane fusion protein (MFP) (TC 8.A.1) family.</text>
</comment>
<dbReference type="InterPro" id="IPR006143">
    <property type="entry name" value="RND_pump_MFP"/>
</dbReference>
<dbReference type="InterPro" id="IPR051909">
    <property type="entry name" value="MFP_Cation_Efflux"/>
</dbReference>
<dbReference type="Pfam" id="PF25973">
    <property type="entry name" value="BSH_CzcB"/>
    <property type="match status" value="1"/>
</dbReference>
<accession>A0A4P9UKH1</accession>
<feature type="signal peptide" evidence="3">
    <location>
        <begin position="1"/>
        <end position="23"/>
    </location>
</feature>
<dbReference type="EMBL" id="CP035467">
    <property type="protein sequence ID" value="QCW80823.1"/>
    <property type="molecule type" value="Genomic_DNA"/>
</dbReference>
<dbReference type="GO" id="GO:0030288">
    <property type="term" value="C:outer membrane-bounded periplasmic space"/>
    <property type="evidence" value="ECO:0007669"/>
    <property type="project" value="TreeGrafter"/>
</dbReference>
<dbReference type="Gene3D" id="2.40.50.100">
    <property type="match status" value="1"/>
</dbReference>
<dbReference type="Gene3D" id="2.40.30.170">
    <property type="match status" value="1"/>
</dbReference>
<evidence type="ECO:0000256" key="1">
    <source>
        <dbReference type="ARBA" id="ARBA00009477"/>
    </source>
</evidence>
<name>A0A4P9UKH1_METBY</name>
<keyword evidence="3" id="KW-0732">Signal</keyword>
<dbReference type="InterPro" id="IPR058647">
    <property type="entry name" value="BSH_CzcB-like"/>
</dbReference>
<proteinExistence type="inferred from homology"/>
<dbReference type="RefSeq" id="WP_017841466.1">
    <property type="nucleotide sequence ID" value="NZ_CP035467.1"/>
</dbReference>
<dbReference type="PANTHER" id="PTHR30097:SF4">
    <property type="entry name" value="SLR6042 PROTEIN"/>
    <property type="match status" value="1"/>
</dbReference>
<reference evidence="6" key="1">
    <citation type="journal article" date="2019" name="J. Bacteriol.">
        <title>A Mutagenic Screen Identifies a TonB-Dependent Receptor Required for the Lanthanide Metal Switch in the Type I Methanotroph 'Methylotuvimicrobium buryatense' 5GB1C.</title>
        <authorList>
            <person name="Groom J.D."/>
            <person name="Ford S.M."/>
            <person name="Pesesky M.W."/>
            <person name="Lidstrom M.E."/>
        </authorList>
    </citation>
    <scope>NUCLEOTIDE SEQUENCE [LARGE SCALE GENOMIC DNA]</scope>
    <source>
        <strain evidence="6">5GB1C</strain>
    </source>
</reference>
<organism evidence="5 6">
    <name type="scientific">Methylotuvimicrobium buryatense</name>
    <name type="common">Methylomicrobium buryatense</name>
    <dbReference type="NCBI Taxonomy" id="95641"/>
    <lineage>
        <taxon>Bacteria</taxon>
        <taxon>Pseudomonadati</taxon>
        <taxon>Pseudomonadota</taxon>
        <taxon>Gammaproteobacteria</taxon>
        <taxon>Methylococcales</taxon>
        <taxon>Methylococcaceae</taxon>
        <taxon>Methylotuvimicrobium</taxon>
    </lineage>
</organism>
<keyword evidence="2" id="KW-0813">Transport</keyword>
<dbReference type="Gene3D" id="2.40.420.20">
    <property type="match status" value="1"/>
</dbReference>
<dbReference type="KEGG" id="mbur:EQU24_00045"/>
<dbReference type="GO" id="GO:0016020">
    <property type="term" value="C:membrane"/>
    <property type="evidence" value="ECO:0007669"/>
    <property type="project" value="InterPro"/>
</dbReference>
<dbReference type="AlphaFoldDB" id="A0A4P9UKH1"/>
<dbReference type="GO" id="GO:0060003">
    <property type="term" value="P:copper ion export"/>
    <property type="evidence" value="ECO:0007669"/>
    <property type="project" value="TreeGrafter"/>
</dbReference>
<evidence type="ECO:0000313" key="5">
    <source>
        <dbReference type="EMBL" id="QCW80823.1"/>
    </source>
</evidence>